<organism evidence="2 3">
    <name type="scientific">Tuber magnatum</name>
    <name type="common">white Piedmont truffle</name>
    <dbReference type="NCBI Taxonomy" id="42249"/>
    <lineage>
        <taxon>Eukaryota</taxon>
        <taxon>Fungi</taxon>
        <taxon>Dikarya</taxon>
        <taxon>Ascomycota</taxon>
        <taxon>Pezizomycotina</taxon>
        <taxon>Pezizomycetes</taxon>
        <taxon>Pezizales</taxon>
        <taxon>Tuberaceae</taxon>
        <taxon>Tuber</taxon>
    </lineage>
</organism>
<evidence type="ECO:0000256" key="1">
    <source>
        <dbReference type="SAM" id="Phobius"/>
    </source>
</evidence>
<feature type="transmembrane region" description="Helical" evidence="1">
    <location>
        <begin position="66"/>
        <end position="85"/>
    </location>
</feature>
<dbReference type="Proteomes" id="UP000246991">
    <property type="component" value="Unassembled WGS sequence"/>
</dbReference>
<keyword evidence="3" id="KW-1185">Reference proteome</keyword>
<gene>
    <name evidence="2" type="ORF">C7212DRAFT_366032</name>
</gene>
<accession>A0A317SG21</accession>
<evidence type="ECO:0000313" key="3">
    <source>
        <dbReference type="Proteomes" id="UP000246991"/>
    </source>
</evidence>
<dbReference type="EMBL" id="PYWC01000079">
    <property type="protein sequence ID" value="PWW73479.1"/>
    <property type="molecule type" value="Genomic_DNA"/>
</dbReference>
<sequence>MYHSTWNRSVAGPIDETPVRERCRSYPAVLLGVLVRFIRVPLDGGSCPFVDGQVPGLCLTLVSSPMGFFGMVIGRSLLFAAYSWYGLPRERARTGCQCPAPNQHKFSNFLHITATS</sequence>
<name>A0A317SG21_9PEZI</name>
<dbReference type="AlphaFoldDB" id="A0A317SG21"/>
<evidence type="ECO:0000313" key="2">
    <source>
        <dbReference type="EMBL" id="PWW73479.1"/>
    </source>
</evidence>
<reference evidence="2 3" key="1">
    <citation type="submission" date="2018-03" db="EMBL/GenBank/DDBJ databases">
        <title>Genomes of Pezizomycetes fungi and the evolution of truffles.</title>
        <authorList>
            <person name="Murat C."/>
            <person name="Payen T."/>
            <person name="Noel B."/>
            <person name="Kuo A."/>
            <person name="Martin F.M."/>
        </authorList>
    </citation>
    <scope>NUCLEOTIDE SEQUENCE [LARGE SCALE GENOMIC DNA]</scope>
    <source>
        <strain evidence="2">091103-1</strain>
    </source>
</reference>
<protein>
    <submittedName>
        <fullName evidence="2">Uncharacterized protein</fullName>
    </submittedName>
</protein>
<keyword evidence="1" id="KW-1133">Transmembrane helix</keyword>
<keyword evidence="1" id="KW-0472">Membrane</keyword>
<keyword evidence="1" id="KW-0812">Transmembrane</keyword>
<proteinExistence type="predicted"/>
<comment type="caution">
    <text evidence="2">The sequence shown here is derived from an EMBL/GenBank/DDBJ whole genome shotgun (WGS) entry which is preliminary data.</text>
</comment>